<dbReference type="PANTHER" id="PTHR10434:SF40">
    <property type="entry name" value="1-ACYL-SN-GLYCEROL-3-PHOSPHATE ACYLTRANSFERASE"/>
    <property type="match status" value="1"/>
</dbReference>
<dbReference type="PANTHER" id="PTHR10434">
    <property type="entry name" value="1-ACYL-SN-GLYCEROL-3-PHOSPHATE ACYLTRANSFERASE"/>
    <property type="match status" value="1"/>
</dbReference>
<evidence type="ECO:0000256" key="3">
    <source>
        <dbReference type="ARBA" id="ARBA00023315"/>
    </source>
</evidence>
<comment type="pathway">
    <text evidence="1">Lipid metabolism.</text>
</comment>
<name>A0A517SN65_9BACT</name>
<gene>
    <name evidence="5" type="ORF">SV7mr_00420</name>
</gene>
<dbReference type="RefSeq" id="WP_145268132.1">
    <property type="nucleotide sequence ID" value="NZ_CP036272.1"/>
</dbReference>
<dbReference type="Proteomes" id="UP000315003">
    <property type="component" value="Chromosome"/>
</dbReference>
<dbReference type="GO" id="GO:0003841">
    <property type="term" value="F:1-acylglycerol-3-phosphate O-acyltransferase activity"/>
    <property type="evidence" value="ECO:0007669"/>
    <property type="project" value="TreeGrafter"/>
</dbReference>
<dbReference type="CDD" id="cd07989">
    <property type="entry name" value="LPLAT_AGPAT-like"/>
    <property type="match status" value="1"/>
</dbReference>
<organism evidence="5 6">
    <name type="scientific">Stieleria bergensis</name>
    <dbReference type="NCBI Taxonomy" id="2528025"/>
    <lineage>
        <taxon>Bacteria</taxon>
        <taxon>Pseudomonadati</taxon>
        <taxon>Planctomycetota</taxon>
        <taxon>Planctomycetia</taxon>
        <taxon>Pirellulales</taxon>
        <taxon>Pirellulaceae</taxon>
        <taxon>Stieleria</taxon>
    </lineage>
</organism>
<sequence>MPTEKLIPLDRWFADHDGSYQSPQHRVGLLSKLFPSLSFYLRYLCIVWSSAREAKRGTYDGKRWAETSHEVMHSLESVGIKVNISGAVHLTDLPSSCVFVANHMSMCETMVLPAMIQPLTKVTFVVKKSLMDYPIFKHILRSRNPIAVSRSNPREDFKTVIQEGKKLLADGISVIVFPQTTRAVEFDPEQFNSIGIKLAAKAGVPVVPVALKTNAWGNGRRLKDFGKISPEKTIHFEFGKPMAITGRGDEQQAAVIDFIQSRMNQWEGN</sequence>
<evidence type="ECO:0000259" key="4">
    <source>
        <dbReference type="SMART" id="SM00563"/>
    </source>
</evidence>
<keyword evidence="2 5" id="KW-0808">Transferase</keyword>
<evidence type="ECO:0000313" key="5">
    <source>
        <dbReference type="EMBL" id="QDT57560.1"/>
    </source>
</evidence>
<accession>A0A517SN65</accession>
<dbReference type="GO" id="GO:0006654">
    <property type="term" value="P:phosphatidic acid biosynthetic process"/>
    <property type="evidence" value="ECO:0007669"/>
    <property type="project" value="TreeGrafter"/>
</dbReference>
<dbReference type="SUPFAM" id="SSF69593">
    <property type="entry name" value="Glycerol-3-phosphate (1)-acyltransferase"/>
    <property type="match status" value="1"/>
</dbReference>
<dbReference type="AlphaFoldDB" id="A0A517SN65"/>
<evidence type="ECO:0000256" key="2">
    <source>
        <dbReference type="ARBA" id="ARBA00022679"/>
    </source>
</evidence>
<dbReference type="InterPro" id="IPR002123">
    <property type="entry name" value="Plipid/glycerol_acylTrfase"/>
</dbReference>
<proteinExistence type="predicted"/>
<evidence type="ECO:0000256" key="1">
    <source>
        <dbReference type="ARBA" id="ARBA00005189"/>
    </source>
</evidence>
<dbReference type="Pfam" id="PF01553">
    <property type="entry name" value="Acyltransferase"/>
    <property type="match status" value="1"/>
</dbReference>
<reference evidence="5 6" key="1">
    <citation type="submission" date="2019-02" db="EMBL/GenBank/DDBJ databases">
        <title>Deep-cultivation of Planctomycetes and their phenomic and genomic characterization uncovers novel biology.</title>
        <authorList>
            <person name="Wiegand S."/>
            <person name="Jogler M."/>
            <person name="Boedeker C."/>
            <person name="Pinto D."/>
            <person name="Vollmers J."/>
            <person name="Rivas-Marin E."/>
            <person name="Kohn T."/>
            <person name="Peeters S.H."/>
            <person name="Heuer A."/>
            <person name="Rast P."/>
            <person name="Oberbeckmann S."/>
            <person name="Bunk B."/>
            <person name="Jeske O."/>
            <person name="Meyerdierks A."/>
            <person name="Storesund J.E."/>
            <person name="Kallscheuer N."/>
            <person name="Luecker S."/>
            <person name="Lage O.M."/>
            <person name="Pohl T."/>
            <person name="Merkel B.J."/>
            <person name="Hornburger P."/>
            <person name="Mueller R.-W."/>
            <person name="Bruemmer F."/>
            <person name="Labrenz M."/>
            <person name="Spormann A.M."/>
            <person name="Op den Camp H."/>
            <person name="Overmann J."/>
            <person name="Amann R."/>
            <person name="Jetten M.S.M."/>
            <person name="Mascher T."/>
            <person name="Medema M.H."/>
            <person name="Devos D.P."/>
            <person name="Kaster A.-K."/>
            <person name="Ovreas L."/>
            <person name="Rohde M."/>
            <person name="Galperin M.Y."/>
            <person name="Jogler C."/>
        </authorList>
    </citation>
    <scope>NUCLEOTIDE SEQUENCE [LARGE SCALE GENOMIC DNA]</scope>
    <source>
        <strain evidence="5 6">SV_7m_r</strain>
    </source>
</reference>
<keyword evidence="3 5" id="KW-0012">Acyltransferase</keyword>
<evidence type="ECO:0000313" key="6">
    <source>
        <dbReference type="Proteomes" id="UP000315003"/>
    </source>
</evidence>
<feature type="domain" description="Phospholipid/glycerol acyltransferase" evidence="4">
    <location>
        <begin position="97"/>
        <end position="214"/>
    </location>
</feature>
<keyword evidence="6" id="KW-1185">Reference proteome</keyword>
<dbReference type="OrthoDB" id="9803035at2"/>
<protein>
    <submittedName>
        <fullName evidence="5">2-acyl-glycerophospho-ethanolamine acyltransferase</fullName>
    </submittedName>
</protein>
<dbReference type="EMBL" id="CP036272">
    <property type="protein sequence ID" value="QDT57560.1"/>
    <property type="molecule type" value="Genomic_DNA"/>
</dbReference>
<dbReference type="SMART" id="SM00563">
    <property type="entry name" value="PlsC"/>
    <property type="match status" value="1"/>
</dbReference>